<organism evidence="1 2">
    <name type="scientific">Extremus antarcticus</name>
    <dbReference type="NCBI Taxonomy" id="702011"/>
    <lineage>
        <taxon>Eukaryota</taxon>
        <taxon>Fungi</taxon>
        <taxon>Dikarya</taxon>
        <taxon>Ascomycota</taxon>
        <taxon>Pezizomycotina</taxon>
        <taxon>Dothideomycetes</taxon>
        <taxon>Dothideomycetidae</taxon>
        <taxon>Mycosphaerellales</taxon>
        <taxon>Extremaceae</taxon>
        <taxon>Extremus</taxon>
    </lineage>
</organism>
<evidence type="ECO:0000313" key="1">
    <source>
        <dbReference type="EMBL" id="KAK3055991.1"/>
    </source>
</evidence>
<accession>A0AAJ0GEI6</accession>
<dbReference type="Proteomes" id="UP001271007">
    <property type="component" value="Unassembled WGS sequence"/>
</dbReference>
<reference evidence="1" key="1">
    <citation type="submission" date="2023-04" db="EMBL/GenBank/DDBJ databases">
        <title>Black Yeasts Isolated from many extreme environments.</title>
        <authorList>
            <person name="Coleine C."/>
            <person name="Stajich J.E."/>
            <person name="Selbmann L."/>
        </authorList>
    </citation>
    <scope>NUCLEOTIDE SEQUENCE</scope>
    <source>
        <strain evidence="1">CCFEE 5312</strain>
    </source>
</reference>
<name>A0AAJ0GEI6_9PEZI</name>
<comment type="caution">
    <text evidence="1">The sequence shown here is derived from an EMBL/GenBank/DDBJ whole genome shotgun (WGS) entry which is preliminary data.</text>
</comment>
<evidence type="ECO:0000313" key="2">
    <source>
        <dbReference type="Proteomes" id="UP001271007"/>
    </source>
</evidence>
<protein>
    <submittedName>
        <fullName evidence="1">Uncharacterized protein</fullName>
    </submittedName>
</protein>
<gene>
    <name evidence="1" type="ORF">LTR09_003225</name>
</gene>
<proteinExistence type="predicted"/>
<dbReference type="AlphaFoldDB" id="A0AAJ0GEI6"/>
<sequence length="65" mass="7254">MARPARKTKEVARTIIPYDAKGLQVRQELLFATLDRTFEGLTQVVLIASSAIVLADNIVYTFQSD</sequence>
<keyword evidence="2" id="KW-1185">Reference proteome</keyword>
<dbReference type="EMBL" id="JAWDJX010000007">
    <property type="protein sequence ID" value="KAK3055991.1"/>
    <property type="molecule type" value="Genomic_DNA"/>
</dbReference>